<dbReference type="Proteomes" id="UP001391051">
    <property type="component" value="Unassembled WGS sequence"/>
</dbReference>
<accession>A0ABR1Q1M1</accession>
<dbReference type="GeneID" id="92082276"/>
<feature type="compositionally biased region" description="Basic and acidic residues" evidence="1">
    <location>
        <begin position="1"/>
        <end position="21"/>
    </location>
</feature>
<reference evidence="2 3" key="1">
    <citation type="submission" date="2023-01" db="EMBL/GenBank/DDBJ databases">
        <title>Analysis of 21 Apiospora genomes using comparative genomics revels a genus with tremendous synthesis potential of carbohydrate active enzymes and secondary metabolites.</title>
        <authorList>
            <person name="Sorensen T."/>
        </authorList>
    </citation>
    <scope>NUCLEOTIDE SEQUENCE [LARGE SCALE GENOMIC DNA]</scope>
    <source>
        <strain evidence="2 3">CBS 24483</strain>
    </source>
</reference>
<feature type="region of interest" description="Disordered" evidence="1">
    <location>
        <begin position="1"/>
        <end position="25"/>
    </location>
</feature>
<evidence type="ECO:0000313" key="3">
    <source>
        <dbReference type="Proteomes" id="UP001391051"/>
    </source>
</evidence>
<evidence type="ECO:0000313" key="2">
    <source>
        <dbReference type="EMBL" id="KAK7943879.1"/>
    </source>
</evidence>
<feature type="compositionally biased region" description="Basic and acidic residues" evidence="1">
    <location>
        <begin position="68"/>
        <end position="79"/>
    </location>
</feature>
<name>A0ABR1Q1M1_9PEZI</name>
<keyword evidence="3" id="KW-1185">Reference proteome</keyword>
<feature type="region of interest" description="Disordered" evidence="1">
    <location>
        <begin position="50"/>
        <end position="79"/>
    </location>
</feature>
<evidence type="ECO:0000256" key="1">
    <source>
        <dbReference type="SAM" id="MobiDB-lite"/>
    </source>
</evidence>
<proteinExistence type="predicted"/>
<gene>
    <name evidence="2" type="ORF">PG986_012992</name>
</gene>
<comment type="caution">
    <text evidence="2">The sequence shown here is derived from an EMBL/GenBank/DDBJ whole genome shotgun (WGS) entry which is preliminary data.</text>
</comment>
<sequence length="79" mass="8809">MARLERNARDGLGRDVRRPVDDGGLGRLCGRLGRHRGRLLHRRRALGRLRLDRGEPAADGGGGGVAERPQHWQRRDVVA</sequence>
<dbReference type="EMBL" id="JAQQWE010000008">
    <property type="protein sequence ID" value="KAK7943879.1"/>
    <property type="molecule type" value="Genomic_DNA"/>
</dbReference>
<protein>
    <submittedName>
        <fullName evidence="2">Uncharacterized protein</fullName>
    </submittedName>
</protein>
<dbReference type="RefSeq" id="XP_066695910.1">
    <property type="nucleotide sequence ID" value="XM_066849214.1"/>
</dbReference>
<organism evidence="2 3">
    <name type="scientific">Apiospora aurea</name>
    <dbReference type="NCBI Taxonomy" id="335848"/>
    <lineage>
        <taxon>Eukaryota</taxon>
        <taxon>Fungi</taxon>
        <taxon>Dikarya</taxon>
        <taxon>Ascomycota</taxon>
        <taxon>Pezizomycotina</taxon>
        <taxon>Sordariomycetes</taxon>
        <taxon>Xylariomycetidae</taxon>
        <taxon>Amphisphaeriales</taxon>
        <taxon>Apiosporaceae</taxon>
        <taxon>Apiospora</taxon>
    </lineage>
</organism>